<accession>A0ABU0LLJ8</accession>
<dbReference type="RefSeq" id="WP_306888246.1">
    <property type="nucleotide sequence ID" value="NZ_JAUSVR010000001.1"/>
</dbReference>
<keyword evidence="3" id="KW-1185">Reference proteome</keyword>
<dbReference type="SUPFAM" id="SSF63829">
    <property type="entry name" value="Calcium-dependent phosphotriesterase"/>
    <property type="match status" value="1"/>
</dbReference>
<reference evidence="2 3" key="1">
    <citation type="submission" date="2023-07" db="EMBL/GenBank/DDBJ databases">
        <title>Genomic Encyclopedia of Type Strains, Phase IV (KMG-IV): sequencing the most valuable type-strain genomes for metagenomic binning, comparative biology and taxonomic classification.</title>
        <authorList>
            <person name="Goeker M."/>
        </authorList>
    </citation>
    <scope>NUCLEOTIDE SEQUENCE [LARGE SCALE GENOMIC DNA]</scope>
    <source>
        <strain evidence="2 3">DSM 15561</strain>
    </source>
</reference>
<proteinExistence type="predicted"/>
<dbReference type="InterPro" id="IPR013431">
    <property type="entry name" value="Delta_60_rpt"/>
</dbReference>
<feature type="chain" id="PRO_5047218277" evidence="1">
    <location>
        <begin position="47"/>
        <end position="506"/>
    </location>
</feature>
<keyword evidence="1" id="KW-0732">Signal</keyword>
<name>A0ABU0LLJ8_9HYPH</name>
<organism evidence="2 3">
    <name type="scientific">Ancylobacter amanitiformis</name>
    <dbReference type="NCBI Taxonomy" id="217069"/>
    <lineage>
        <taxon>Bacteria</taxon>
        <taxon>Pseudomonadati</taxon>
        <taxon>Pseudomonadota</taxon>
        <taxon>Alphaproteobacteria</taxon>
        <taxon>Hyphomicrobiales</taxon>
        <taxon>Xanthobacteraceae</taxon>
        <taxon>Ancylobacter</taxon>
    </lineage>
</organism>
<dbReference type="EMBL" id="JAUSVR010000001">
    <property type="protein sequence ID" value="MDQ0509566.1"/>
    <property type="molecule type" value="Genomic_DNA"/>
</dbReference>
<evidence type="ECO:0000313" key="2">
    <source>
        <dbReference type="EMBL" id="MDQ0509566.1"/>
    </source>
</evidence>
<dbReference type="NCBIfam" id="TIGR02608">
    <property type="entry name" value="delta_60_rpt"/>
    <property type="match status" value="6"/>
</dbReference>
<dbReference type="PANTHER" id="PTHR42754">
    <property type="entry name" value="ENDOGLUCANASE"/>
    <property type="match status" value="1"/>
</dbReference>
<sequence>MRCTFDALRGDDNMTSMLHSGGSLRKCLFASISVVALAAAAPAALAAGAGMLDKTFGADGNADGTPDGVVSTSLGSGDDVANAVARAPSGEIVIAGSHFAKGSSDIIVARYTHAGKLDKRFGADGNSDGTPDGVVDVSLGDGDDVATSVVVQPDSKVVVAGYHLDGKSKNIFVARFNENGSLDKSFGADGNADGAPDGVVNVSLGDGDDVARAVALQPDGRIVVVGDTVKGSSSNILVARFNKDGTLDKAFGADGGSDGTTDGFVSLDLGAGDDIANGLALDGDGKIILVGSHKDNGSNNIIVARFSTDGTLDKGFGADGSRDGTPDGVVSQSLGTGDEVARAVALDEKGRIVIAGTNTSTGGSSNILLARFLPDGKLDAVFGADGGSDGTPDGFVSLDLGKGDDAAASMGIQPDGKIVVAGYHTEGDSKNIVVARYLDNGNLDAAFGADGNSDGTPDGVFGISLGAGDDVANGVLIDGSKLIIVAGSTEDKDKSKNIVLLRLLAE</sequence>
<dbReference type="Proteomes" id="UP001235094">
    <property type="component" value="Unassembled WGS sequence"/>
</dbReference>
<protein>
    <submittedName>
        <fullName evidence="2">Delta-60 repeat protein</fullName>
    </submittedName>
</protein>
<evidence type="ECO:0000313" key="3">
    <source>
        <dbReference type="Proteomes" id="UP001235094"/>
    </source>
</evidence>
<evidence type="ECO:0000256" key="1">
    <source>
        <dbReference type="SAM" id="SignalP"/>
    </source>
</evidence>
<dbReference type="Pfam" id="PF17164">
    <property type="entry name" value="DUF5122"/>
    <property type="match status" value="6"/>
</dbReference>
<comment type="caution">
    <text evidence="2">The sequence shown here is derived from an EMBL/GenBank/DDBJ whole genome shotgun (WGS) entry which is preliminary data.</text>
</comment>
<dbReference type="PANTHER" id="PTHR42754:SF1">
    <property type="entry name" value="LIPOPROTEIN"/>
    <property type="match status" value="1"/>
</dbReference>
<feature type="signal peptide" evidence="1">
    <location>
        <begin position="1"/>
        <end position="46"/>
    </location>
</feature>
<gene>
    <name evidence="2" type="ORF">QOZ99_000443</name>
</gene>
<dbReference type="Gene3D" id="2.80.10.50">
    <property type="match status" value="3"/>
</dbReference>